<dbReference type="EMBL" id="JACHFL010000008">
    <property type="protein sequence ID" value="MBB5364020.1"/>
    <property type="molecule type" value="Genomic_DNA"/>
</dbReference>
<proteinExistence type="predicted"/>
<dbReference type="Proteomes" id="UP000552709">
    <property type="component" value="Unassembled WGS sequence"/>
</dbReference>
<organism evidence="2 3">
    <name type="scientific">Deinococcus humi</name>
    <dbReference type="NCBI Taxonomy" id="662880"/>
    <lineage>
        <taxon>Bacteria</taxon>
        <taxon>Thermotogati</taxon>
        <taxon>Deinococcota</taxon>
        <taxon>Deinococci</taxon>
        <taxon>Deinococcales</taxon>
        <taxon>Deinococcaceae</taxon>
        <taxon>Deinococcus</taxon>
    </lineage>
</organism>
<accession>A0A7W8NFR7</accession>
<feature type="compositionally biased region" description="Basic and acidic residues" evidence="1">
    <location>
        <begin position="19"/>
        <end position="29"/>
    </location>
</feature>
<feature type="region of interest" description="Disordered" evidence="1">
    <location>
        <begin position="19"/>
        <end position="42"/>
    </location>
</feature>
<reference evidence="2 3" key="1">
    <citation type="submission" date="2020-08" db="EMBL/GenBank/DDBJ databases">
        <title>Genomic Encyclopedia of Type Strains, Phase IV (KMG-IV): sequencing the most valuable type-strain genomes for metagenomic binning, comparative biology and taxonomic classification.</title>
        <authorList>
            <person name="Goeker M."/>
        </authorList>
    </citation>
    <scope>NUCLEOTIDE SEQUENCE [LARGE SCALE GENOMIC DNA]</scope>
    <source>
        <strain evidence="2 3">DSM 27939</strain>
    </source>
</reference>
<sequence>MTDLPVRFKTSMRWREARRASRGELRNEFDPQTAEVMAGSKQ</sequence>
<gene>
    <name evidence="2" type="ORF">HNQ08_003127</name>
</gene>
<keyword evidence="3" id="KW-1185">Reference proteome</keyword>
<evidence type="ECO:0000313" key="3">
    <source>
        <dbReference type="Proteomes" id="UP000552709"/>
    </source>
</evidence>
<protein>
    <submittedName>
        <fullName evidence="2">Uncharacterized protein</fullName>
    </submittedName>
</protein>
<dbReference type="AlphaFoldDB" id="A0A7W8NFR7"/>
<evidence type="ECO:0000313" key="2">
    <source>
        <dbReference type="EMBL" id="MBB5364020.1"/>
    </source>
</evidence>
<dbReference type="RefSeq" id="WP_268240017.1">
    <property type="nucleotide sequence ID" value="NZ_JACHFL010000008.1"/>
</dbReference>
<name>A0A7W8NFR7_9DEIO</name>
<comment type="caution">
    <text evidence="2">The sequence shown here is derived from an EMBL/GenBank/DDBJ whole genome shotgun (WGS) entry which is preliminary data.</text>
</comment>
<evidence type="ECO:0000256" key="1">
    <source>
        <dbReference type="SAM" id="MobiDB-lite"/>
    </source>
</evidence>